<evidence type="ECO:0000256" key="2">
    <source>
        <dbReference type="SAM" id="MobiDB-lite"/>
    </source>
</evidence>
<gene>
    <name evidence="3" type="ORF">RIF29_00778</name>
</gene>
<evidence type="ECO:0000256" key="1">
    <source>
        <dbReference type="SAM" id="Coils"/>
    </source>
</evidence>
<reference evidence="3 4" key="1">
    <citation type="submission" date="2024-01" db="EMBL/GenBank/DDBJ databases">
        <title>The genomes of 5 underutilized Papilionoideae crops provide insights into root nodulation and disease resistanc.</title>
        <authorList>
            <person name="Yuan L."/>
        </authorList>
    </citation>
    <scope>NUCLEOTIDE SEQUENCE [LARGE SCALE GENOMIC DNA]</scope>
    <source>
        <strain evidence="3">ZHUSHIDOU_FW_LH</strain>
        <tissue evidence="3">Leaf</tissue>
    </source>
</reference>
<dbReference type="Proteomes" id="UP001372338">
    <property type="component" value="Unassembled WGS sequence"/>
</dbReference>
<feature type="compositionally biased region" description="Basic and acidic residues" evidence="2">
    <location>
        <begin position="20"/>
        <end position="30"/>
    </location>
</feature>
<evidence type="ECO:0000313" key="4">
    <source>
        <dbReference type="Proteomes" id="UP001372338"/>
    </source>
</evidence>
<accession>A0AAN9IW53</accession>
<keyword evidence="1" id="KW-0175">Coiled coil</keyword>
<dbReference type="AlphaFoldDB" id="A0AAN9IW53"/>
<organism evidence="3 4">
    <name type="scientific">Crotalaria pallida</name>
    <name type="common">Smooth rattlebox</name>
    <name type="synonym">Crotalaria striata</name>
    <dbReference type="NCBI Taxonomy" id="3830"/>
    <lineage>
        <taxon>Eukaryota</taxon>
        <taxon>Viridiplantae</taxon>
        <taxon>Streptophyta</taxon>
        <taxon>Embryophyta</taxon>
        <taxon>Tracheophyta</taxon>
        <taxon>Spermatophyta</taxon>
        <taxon>Magnoliopsida</taxon>
        <taxon>eudicotyledons</taxon>
        <taxon>Gunneridae</taxon>
        <taxon>Pentapetalae</taxon>
        <taxon>rosids</taxon>
        <taxon>fabids</taxon>
        <taxon>Fabales</taxon>
        <taxon>Fabaceae</taxon>
        <taxon>Papilionoideae</taxon>
        <taxon>50 kb inversion clade</taxon>
        <taxon>genistoids sensu lato</taxon>
        <taxon>core genistoids</taxon>
        <taxon>Crotalarieae</taxon>
        <taxon>Crotalaria</taxon>
    </lineage>
</organism>
<dbReference type="EMBL" id="JAYWIO010000001">
    <property type="protein sequence ID" value="KAK7287498.1"/>
    <property type="molecule type" value="Genomic_DNA"/>
</dbReference>
<name>A0AAN9IW53_CROPI</name>
<proteinExistence type="predicted"/>
<feature type="compositionally biased region" description="Low complexity" evidence="2">
    <location>
        <begin position="173"/>
        <end position="184"/>
    </location>
</feature>
<sequence>MAKRKGWYGKSSPKTAVHSMVKETQKEKVDGSSVSRNGTGLGSFLDLESMESALSEEDLSKAMNKDRAEALIKKMEELVTKMKSKARKSWADKVEEDEQELEEIQIQNGVIPNSLRKESVWTRRNERVKKQWIPKPIQEKKMEEKLQELQSSVLTEKIASIQKVQAEQENPKTVQQQNDTVVQQPNEKGEPE</sequence>
<comment type="caution">
    <text evidence="3">The sequence shown here is derived from an EMBL/GenBank/DDBJ whole genome shotgun (WGS) entry which is preliminary data.</text>
</comment>
<feature type="region of interest" description="Disordered" evidence="2">
    <location>
        <begin position="1"/>
        <end position="40"/>
    </location>
</feature>
<feature type="region of interest" description="Disordered" evidence="2">
    <location>
        <begin position="165"/>
        <end position="192"/>
    </location>
</feature>
<evidence type="ECO:0000313" key="3">
    <source>
        <dbReference type="EMBL" id="KAK7287498.1"/>
    </source>
</evidence>
<protein>
    <submittedName>
        <fullName evidence="3">Uncharacterized protein</fullName>
    </submittedName>
</protein>
<keyword evidence="4" id="KW-1185">Reference proteome</keyword>
<feature type="coiled-coil region" evidence="1">
    <location>
        <begin position="65"/>
        <end position="107"/>
    </location>
</feature>